<proteinExistence type="predicted"/>
<accession>A0A3D0W8Z9</accession>
<evidence type="ECO:0000313" key="1">
    <source>
        <dbReference type="EMBL" id="HCB75092.1"/>
    </source>
</evidence>
<evidence type="ECO:0000313" key="2">
    <source>
        <dbReference type="Proteomes" id="UP000262699"/>
    </source>
</evidence>
<dbReference type="EMBL" id="DOYJ01000088">
    <property type="protein sequence ID" value="HCB75092.1"/>
    <property type="molecule type" value="Genomic_DNA"/>
</dbReference>
<dbReference type="Proteomes" id="UP000262699">
    <property type="component" value="Unassembled WGS sequence"/>
</dbReference>
<organism evidence="1 2">
    <name type="scientific">Sphingomonas bacterium</name>
    <dbReference type="NCBI Taxonomy" id="1895847"/>
    <lineage>
        <taxon>Bacteria</taxon>
        <taxon>Pseudomonadati</taxon>
        <taxon>Pseudomonadota</taxon>
        <taxon>Alphaproteobacteria</taxon>
        <taxon>Sphingomonadales</taxon>
        <taxon>Sphingomonadaceae</taxon>
        <taxon>Sphingomonas</taxon>
    </lineage>
</organism>
<dbReference type="AlphaFoldDB" id="A0A3D0W8Z9"/>
<comment type="caution">
    <text evidence="1">The sequence shown here is derived from an EMBL/GenBank/DDBJ whole genome shotgun (WGS) entry which is preliminary data.</text>
</comment>
<protein>
    <submittedName>
        <fullName evidence="1">Uncharacterized protein</fullName>
    </submittedName>
</protein>
<sequence length="184" mass="21181">MEKTGIEILGSPLFYDRRAAEKRIRRIPNEVAQALADERRADPEADEAQLRETIHAAFAIRPMAVGSLLSIRIETFERNYLNEYRCWMSGYLHEAEVSYTGDKLFWRLKALEPTKFDYRGVVGPATVRLRTFIPEEAYDIFKDNAEKAVAYAREMMELTARSQQMIVDRARAAVDATLSELIFP</sequence>
<gene>
    <name evidence="1" type="ORF">DEP91_02800</name>
</gene>
<name>A0A3D0W8Z9_9SPHN</name>
<reference evidence="1 2" key="1">
    <citation type="journal article" date="2018" name="Nat. Biotechnol.">
        <title>A standardized bacterial taxonomy based on genome phylogeny substantially revises the tree of life.</title>
        <authorList>
            <person name="Parks D.H."/>
            <person name="Chuvochina M."/>
            <person name="Waite D.W."/>
            <person name="Rinke C."/>
            <person name="Skarshewski A."/>
            <person name="Chaumeil P.A."/>
            <person name="Hugenholtz P."/>
        </authorList>
    </citation>
    <scope>NUCLEOTIDE SEQUENCE [LARGE SCALE GENOMIC DNA]</scope>
    <source>
        <strain evidence="1">UBA9015</strain>
    </source>
</reference>